<dbReference type="Proteomes" id="UP000183180">
    <property type="component" value="Unassembled WGS sequence"/>
</dbReference>
<evidence type="ECO:0000313" key="7">
    <source>
        <dbReference type="EMBL" id="SDT85938.1"/>
    </source>
</evidence>
<evidence type="ECO:0000313" key="1">
    <source>
        <dbReference type="EMBL" id="SDT83704.1"/>
    </source>
</evidence>
<dbReference type="EMBL" id="FNLM01000027">
    <property type="protein sequence ID" value="SDT89212.1"/>
    <property type="molecule type" value="Genomic_DNA"/>
</dbReference>
<reference evidence="3 9" key="1">
    <citation type="submission" date="2016-10" db="EMBL/GenBank/DDBJ databases">
        <authorList>
            <person name="de Groot N.N."/>
        </authorList>
    </citation>
    <scope>NUCLEOTIDE SEQUENCE [LARGE SCALE GENOMIC DNA]</scope>
    <source>
        <strain evidence="3 9">DSM 44215</strain>
    </source>
</reference>
<dbReference type="EMBL" id="FNLM01000020">
    <property type="protein sequence ID" value="SDT85530.1"/>
    <property type="molecule type" value="Genomic_DNA"/>
</dbReference>
<evidence type="ECO:0000313" key="8">
    <source>
        <dbReference type="EMBL" id="SDT89212.1"/>
    </source>
</evidence>
<proteinExistence type="predicted"/>
<name>A0A1H2DQW5_9ACTN</name>
<dbReference type="AlphaFoldDB" id="A0A1H2DQW5"/>
<sequence length="52" mass="5972">MSRPICGVCGFDLGYGHMVRMRWGDRTGDIIPCPNCLAHHDAQDILRRYTHE</sequence>
<evidence type="ECO:0000313" key="2">
    <source>
        <dbReference type="EMBL" id="SDT83729.1"/>
    </source>
</evidence>
<evidence type="ECO:0000313" key="4">
    <source>
        <dbReference type="EMBL" id="SDT85530.1"/>
    </source>
</evidence>
<dbReference type="STRING" id="158898.SAMN04488548_10124"/>
<evidence type="ECO:0000313" key="6">
    <source>
        <dbReference type="EMBL" id="SDT85933.1"/>
    </source>
</evidence>
<accession>A0A1H2DQW5</accession>
<organism evidence="3 9">
    <name type="scientific">Gordonia westfalica</name>
    <dbReference type="NCBI Taxonomy" id="158898"/>
    <lineage>
        <taxon>Bacteria</taxon>
        <taxon>Bacillati</taxon>
        <taxon>Actinomycetota</taxon>
        <taxon>Actinomycetes</taxon>
        <taxon>Mycobacteriales</taxon>
        <taxon>Gordoniaceae</taxon>
        <taxon>Gordonia</taxon>
    </lineage>
</organism>
<evidence type="ECO:0000313" key="3">
    <source>
        <dbReference type="EMBL" id="SDT85283.1"/>
    </source>
</evidence>
<dbReference type="EMBL" id="FNLM01000020">
    <property type="protein sequence ID" value="SDT85546.1"/>
    <property type="molecule type" value="Genomic_DNA"/>
</dbReference>
<evidence type="ECO:0000313" key="9">
    <source>
        <dbReference type="Proteomes" id="UP000183180"/>
    </source>
</evidence>
<gene>
    <name evidence="1" type="ORF">SAMN04488548_10124</name>
    <name evidence="2" type="ORF">SAMN04488548_10149</name>
    <name evidence="3" type="ORF">SAMN04488548_11828</name>
    <name evidence="4" type="ORF">SAMN04488548_12012</name>
    <name evidence="5" type="ORF">SAMN04488548_12017</name>
    <name evidence="6" type="ORF">SAMN04488548_12123</name>
    <name evidence="7" type="ORF">SAMN04488548_12124</name>
    <name evidence="8" type="ORF">SAMN04488548_12720</name>
</gene>
<dbReference type="EMBL" id="FNLM01000001">
    <property type="protein sequence ID" value="SDT83729.1"/>
    <property type="molecule type" value="Genomic_DNA"/>
</dbReference>
<dbReference type="EMBL" id="FNLM01000021">
    <property type="protein sequence ID" value="SDT85938.1"/>
    <property type="molecule type" value="Genomic_DNA"/>
</dbReference>
<evidence type="ECO:0000313" key="5">
    <source>
        <dbReference type="EMBL" id="SDT85546.1"/>
    </source>
</evidence>
<dbReference type="EMBL" id="FNLM01000021">
    <property type="protein sequence ID" value="SDT85933.1"/>
    <property type="molecule type" value="Genomic_DNA"/>
</dbReference>
<dbReference type="EMBL" id="FNLM01000018">
    <property type="protein sequence ID" value="SDT85283.1"/>
    <property type="molecule type" value="Genomic_DNA"/>
</dbReference>
<dbReference type="EMBL" id="FNLM01000001">
    <property type="protein sequence ID" value="SDT83704.1"/>
    <property type="molecule type" value="Genomic_DNA"/>
</dbReference>
<protein>
    <submittedName>
        <fullName evidence="3">Uncharacterized protein</fullName>
    </submittedName>
</protein>